<dbReference type="GO" id="GO:0003700">
    <property type="term" value="F:DNA-binding transcription factor activity"/>
    <property type="evidence" value="ECO:0007669"/>
    <property type="project" value="InterPro"/>
</dbReference>
<organism evidence="5 6">
    <name type="scientific">Paenibacillus silvae</name>
    <dbReference type="NCBI Taxonomy" id="1325358"/>
    <lineage>
        <taxon>Bacteria</taxon>
        <taxon>Bacillati</taxon>
        <taxon>Bacillota</taxon>
        <taxon>Bacilli</taxon>
        <taxon>Bacillales</taxon>
        <taxon>Paenibacillaceae</taxon>
        <taxon>Paenibacillus</taxon>
    </lineage>
</organism>
<feature type="domain" description="HTH araC/xylS-type" evidence="4">
    <location>
        <begin position="8"/>
        <end position="106"/>
    </location>
</feature>
<dbReference type="InterPro" id="IPR050959">
    <property type="entry name" value="MarA-like"/>
</dbReference>
<comment type="caution">
    <text evidence="5">The sequence shown here is derived from an EMBL/GenBank/DDBJ whole genome shotgun (WGS) entry which is preliminary data.</text>
</comment>
<dbReference type="InterPro" id="IPR029441">
    <property type="entry name" value="Cass2"/>
</dbReference>
<dbReference type="InterPro" id="IPR009057">
    <property type="entry name" value="Homeodomain-like_sf"/>
</dbReference>
<accession>A0A2W6NJE9</accession>
<dbReference type="InterPro" id="IPR011256">
    <property type="entry name" value="Reg_factor_effector_dom_sf"/>
</dbReference>
<dbReference type="PANTHER" id="PTHR47504:SF5">
    <property type="entry name" value="RIGHT ORIGIN-BINDING PROTEIN"/>
    <property type="match status" value="1"/>
</dbReference>
<evidence type="ECO:0000259" key="4">
    <source>
        <dbReference type="PROSITE" id="PS01124"/>
    </source>
</evidence>
<proteinExistence type="predicted"/>
<evidence type="ECO:0000256" key="2">
    <source>
        <dbReference type="ARBA" id="ARBA00023125"/>
    </source>
</evidence>
<keyword evidence="2" id="KW-0238">DNA-binding</keyword>
<dbReference type="SUPFAM" id="SSF46689">
    <property type="entry name" value="Homeodomain-like"/>
    <property type="match status" value="2"/>
</dbReference>
<dbReference type="InterPro" id="IPR018060">
    <property type="entry name" value="HTH_AraC"/>
</dbReference>
<evidence type="ECO:0000313" key="6">
    <source>
        <dbReference type="Proteomes" id="UP000249204"/>
    </source>
</evidence>
<gene>
    <name evidence="5" type="ORF">DN757_09300</name>
</gene>
<evidence type="ECO:0000256" key="3">
    <source>
        <dbReference type="ARBA" id="ARBA00023163"/>
    </source>
</evidence>
<evidence type="ECO:0000313" key="5">
    <source>
        <dbReference type="EMBL" id="PZT55964.1"/>
    </source>
</evidence>
<reference evidence="5 6" key="1">
    <citation type="submission" date="2018-06" db="EMBL/GenBank/DDBJ databases">
        <title>Isolation of heavy metals resistant Paenibacillus silvae NC2 from Gold-Copper mine in ZiJin, China.</title>
        <authorList>
            <person name="Xu J."/>
            <person name="Mazhar H.S."/>
            <person name="Rensing C."/>
        </authorList>
    </citation>
    <scope>NUCLEOTIDE SEQUENCE [LARGE SCALE GENOMIC DNA]</scope>
    <source>
        <strain evidence="5 6">NC2</strain>
    </source>
</reference>
<dbReference type="Pfam" id="PF14526">
    <property type="entry name" value="Cass2"/>
    <property type="match status" value="1"/>
</dbReference>
<sequence length="297" mass="34123">MEMFKLLSQSIDYVEQHLHLPIEIEDIAKAAMSSKYHFQRMFHAVTGVTVTQYVRNRRLTLAAQELVGTNCKVIDAALKYGYDSPAAFTKAFQRMHGVTPLEAKKMNVKLKAFPRISFQIQVRGETEMNYRMVEEQGSVVFGKSVIIHEDAYKEIPVFVEEIWKDGTHDQINELLGRPAGALLYGYHFDFAEDGSKRYLMGAEVPDDIQVPDGFTVLHIPDQTYAVFDNQGTMTDDVEIDLSIMDVWKRIYTEWFPSMSFEQAEGPCIEKYKWVDGRQQDFITEVWIPVRKKADGIA</sequence>
<keyword evidence="3" id="KW-0804">Transcription</keyword>
<dbReference type="Gene3D" id="1.10.10.60">
    <property type="entry name" value="Homeodomain-like"/>
    <property type="match status" value="2"/>
</dbReference>
<dbReference type="SMART" id="SM00342">
    <property type="entry name" value="HTH_ARAC"/>
    <property type="match status" value="1"/>
</dbReference>
<dbReference type="PANTHER" id="PTHR47504">
    <property type="entry name" value="RIGHT ORIGIN-BINDING PROTEIN"/>
    <property type="match status" value="1"/>
</dbReference>
<dbReference type="Pfam" id="PF12833">
    <property type="entry name" value="HTH_18"/>
    <property type="match status" value="1"/>
</dbReference>
<protein>
    <submittedName>
        <fullName evidence="5">AraC family transcriptional regulator</fullName>
    </submittedName>
</protein>
<dbReference type="Proteomes" id="UP000249204">
    <property type="component" value="Unassembled WGS sequence"/>
</dbReference>
<keyword evidence="1" id="KW-0805">Transcription regulation</keyword>
<name>A0A2W6NJE9_9BACL</name>
<dbReference type="EMBL" id="QKWW01000024">
    <property type="protein sequence ID" value="PZT55964.1"/>
    <property type="molecule type" value="Genomic_DNA"/>
</dbReference>
<evidence type="ECO:0000256" key="1">
    <source>
        <dbReference type="ARBA" id="ARBA00023015"/>
    </source>
</evidence>
<dbReference type="GO" id="GO:0043565">
    <property type="term" value="F:sequence-specific DNA binding"/>
    <property type="evidence" value="ECO:0007669"/>
    <property type="project" value="InterPro"/>
</dbReference>
<dbReference type="PROSITE" id="PS01124">
    <property type="entry name" value="HTH_ARAC_FAMILY_2"/>
    <property type="match status" value="1"/>
</dbReference>
<dbReference type="AlphaFoldDB" id="A0A2W6NJE9"/>
<dbReference type="SUPFAM" id="SSF55136">
    <property type="entry name" value="Probable bacterial effector-binding domain"/>
    <property type="match status" value="1"/>
</dbReference>
<dbReference type="Gene3D" id="3.20.80.10">
    <property type="entry name" value="Regulatory factor, effector binding domain"/>
    <property type="match status" value="1"/>
</dbReference>
<dbReference type="InterPro" id="IPR018062">
    <property type="entry name" value="HTH_AraC-typ_CS"/>
</dbReference>
<dbReference type="PROSITE" id="PS00041">
    <property type="entry name" value="HTH_ARAC_FAMILY_1"/>
    <property type="match status" value="1"/>
</dbReference>
<dbReference type="InterPro" id="IPR010499">
    <property type="entry name" value="AraC_E-bd"/>
</dbReference>
<dbReference type="SMART" id="SM00871">
    <property type="entry name" value="AraC_E_bind"/>
    <property type="match status" value="1"/>
</dbReference>